<keyword evidence="4" id="KW-0812">Transmembrane</keyword>
<accession>A0A4R2PE71</accession>
<dbReference type="InterPro" id="IPR000160">
    <property type="entry name" value="GGDEF_dom"/>
</dbReference>
<dbReference type="PANTHER" id="PTHR45138">
    <property type="entry name" value="REGULATORY COMPONENTS OF SENSORY TRANSDUCTION SYSTEM"/>
    <property type="match status" value="1"/>
</dbReference>
<dbReference type="Pfam" id="PF00990">
    <property type="entry name" value="GGDEF"/>
    <property type="match status" value="1"/>
</dbReference>
<sequence length="412" mass="44718">MLDANTLVFAAFLSFVMSTVALSAHYAAHRTQPGLRNIVLSFALKACGLALIALRGRITDYASISLANLLVFAGFGLLWIGLAQLWEQPVRAIARWVVVTVVVGAVLIHLFAFTVPDLRVRILIAGTVVAITVFGALVSMVRALRAERPTEGVETPRYGLQLVIGALGTEFLLEVWRVLLWWRRDLSPTIDYAQAASPTFYVGLLFVVVLTAYAVIIMTSERLLAELKRLAWLDMLTGVMNRRAFNQNAEAVLGHARRSGEWVSLLLMDIDLFKRINDTLGHAAGDRALEVFAQVAPAGRRAQDIFARIGGEEFVFMLPDTDEAGARVVAEDIRQRVADTVVRRGDRAVRMTVSIGLVARAGGGLDLDDMLSAADRALYTAKACGRNRAFSEQDVDGGGGPAGRSVGDPTAD</sequence>
<dbReference type="AlphaFoldDB" id="A0A4R2PE71"/>
<feature type="transmembrane region" description="Helical" evidence="4">
    <location>
        <begin position="93"/>
        <end position="112"/>
    </location>
</feature>
<dbReference type="NCBIfam" id="TIGR00254">
    <property type="entry name" value="GGDEF"/>
    <property type="match status" value="1"/>
</dbReference>
<evidence type="ECO:0000313" key="7">
    <source>
        <dbReference type="Proteomes" id="UP000295399"/>
    </source>
</evidence>
<comment type="catalytic activity">
    <reaction evidence="2">
        <text>2 GTP = 3',3'-c-di-GMP + 2 diphosphate</text>
        <dbReference type="Rhea" id="RHEA:24898"/>
        <dbReference type="ChEBI" id="CHEBI:33019"/>
        <dbReference type="ChEBI" id="CHEBI:37565"/>
        <dbReference type="ChEBI" id="CHEBI:58805"/>
        <dbReference type="EC" id="2.7.7.65"/>
    </reaction>
</comment>
<feature type="region of interest" description="Disordered" evidence="3">
    <location>
        <begin position="390"/>
        <end position="412"/>
    </location>
</feature>
<gene>
    <name evidence="6" type="ORF">EV659_107163</name>
</gene>
<dbReference type="InterPro" id="IPR029787">
    <property type="entry name" value="Nucleotide_cyclase"/>
</dbReference>
<feature type="transmembrane region" description="Helical" evidence="4">
    <location>
        <begin position="38"/>
        <end position="58"/>
    </location>
</feature>
<feature type="transmembrane region" description="Helical" evidence="4">
    <location>
        <begin position="118"/>
        <end position="138"/>
    </location>
</feature>
<feature type="transmembrane region" description="Helical" evidence="4">
    <location>
        <begin position="6"/>
        <end position="26"/>
    </location>
</feature>
<dbReference type="GO" id="GO:0052621">
    <property type="term" value="F:diguanylate cyclase activity"/>
    <property type="evidence" value="ECO:0007669"/>
    <property type="project" value="UniProtKB-EC"/>
</dbReference>
<reference evidence="6 7" key="1">
    <citation type="submission" date="2019-03" db="EMBL/GenBank/DDBJ databases">
        <title>Genomic Encyclopedia of Type Strains, Phase IV (KMG-IV): sequencing the most valuable type-strain genomes for metagenomic binning, comparative biology and taxonomic classification.</title>
        <authorList>
            <person name="Goeker M."/>
        </authorList>
    </citation>
    <scope>NUCLEOTIDE SEQUENCE [LARGE SCALE GENOMIC DNA]</scope>
    <source>
        <strain evidence="6 7">DSM 2132</strain>
    </source>
</reference>
<dbReference type="CDD" id="cd01949">
    <property type="entry name" value="GGDEF"/>
    <property type="match status" value="1"/>
</dbReference>
<evidence type="ECO:0000256" key="2">
    <source>
        <dbReference type="ARBA" id="ARBA00034247"/>
    </source>
</evidence>
<dbReference type="InParanoid" id="A0A4R2PE71"/>
<organism evidence="6 7">
    <name type="scientific">Rhodothalassium salexigens DSM 2132</name>
    <dbReference type="NCBI Taxonomy" id="1188247"/>
    <lineage>
        <taxon>Bacteria</taxon>
        <taxon>Pseudomonadati</taxon>
        <taxon>Pseudomonadota</taxon>
        <taxon>Alphaproteobacteria</taxon>
        <taxon>Rhodothalassiales</taxon>
        <taxon>Rhodothalassiaceae</taxon>
        <taxon>Rhodothalassium</taxon>
    </lineage>
</organism>
<evidence type="ECO:0000259" key="5">
    <source>
        <dbReference type="PROSITE" id="PS50887"/>
    </source>
</evidence>
<dbReference type="RefSeq" id="WP_132708824.1">
    <property type="nucleotide sequence ID" value="NZ_JACIGF010000007.1"/>
</dbReference>
<feature type="transmembrane region" description="Helical" evidence="4">
    <location>
        <begin position="158"/>
        <end position="179"/>
    </location>
</feature>
<dbReference type="PANTHER" id="PTHR45138:SF9">
    <property type="entry name" value="DIGUANYLATE CYCLASE DGCM-RELATED"/>
    <property type="match status" value="1"/>
</dbReference>
<protein>
    <recommendedName>
        <fullName evidence="1">diguanylate cyclase</fullName>
        <ecNumber evidence="1">2.7.7.65</ecNumber>
    </recommendedName>
</protein>
<dbReference type="EC" id="2.7.7.65" evidence="1"/>
<dbReference type="SUPFAM" id="SSF55073">
    <property type="entry name" value="Nucleotide cyclase"/>
    <property type="match status" value="1"/>
</dbReference>
<evidence type="ECO:0000256" key="3">
    <source>
        <dbReference type="SAM" id="MobiDB-lite"/>
    </source>
</evidence>
<keyword evidence="7" id="KW-1185">Reference proteome</keyword>
<feature type="transmembrane region" description="Helical" evidence="4">
    <location>
        <begin position="64"/>
        <end position="86"/>
    </location>
</feature>
<evidence type="ECO:0000313" key="6">
    <source>
        <dbReference type="EMBL" id="TCP33550.1"/>
    </source>
</evidence>
<feature type="transmembrane region" description="Helical" evidence="4">
    <location>
        <begin position="199"/>
        <end position="219"/>
    </location>
</feature>
<evidence type="ECO:0000256" key="1">
    <source>
        <dbReference type="ARBA" id="ARBA00012528"/>
    </source>
</evidence>
<dbReference type="PROSITE" id="PS50887">
    <property type="entry name" value="GGDEF"/>
    <property type="match status" value="1"/>
</dbReference>
<dbReference type="Gene3D" id="3.30.70.270">
    <property type="match status" value="1"/>
</dbReference>
<dbReference type="EMBL" id="SLXO01000007">
    <property type="protein sequence ID" value="TCP33550.1"/>
    <property type="molecule type" value="Genomic_DNA"/>
</dbReference>
<keyword evidence="4" id="KW-0472">Membrane</keyword>
<dbReference type="InterPro" id="IPR050469">
    <property type="entry name" value="Diguanylate_Cyclase"/>
</dbReference>
<dbReference type="SMART" id="SM00267">
    <property type="entry name" value="GGDEF"/>
    <property type="match status" value="1"/>
</dbReference>
<feature type="domain" description="GGDEF" evidence="5">
    <location>
        <begin position="261"/>
        <end position="394"/>
    </location>
</feature>
<dbReference type="OrthoDB" id="9812260at2"/>
<dbReference type="Proteomes" id="UP000295399">
    <property type="component" value="Unassembled WGS sequence"/>
</dbReference>
<name>A0A4R2PE71_RHOSA</name>
<comment type="caution">
    <text evidence="6">The sequence shown here is derived from an EMBL/GenBank/DDBJ whole genome shotgun (WGS) entry which is preliminary data.</text>
</comment>
<dbReference type="InterPro" id="IPR043128">
    <property type="entry name" value="Rev_trsase/Diguanyl_cyclase"/>
</dbReference>
<evidence type="ECO:0000256" key="4">
    <source>
        <dbReference type="SAM" id="Phobius"/>
    </source>
</evidence>
<proteinExistence type="predicted"/>
<dbReference type="FunFam" id="3.30.70.270:FF:000001">
    <property type="entry name" value="Diguanylate cyclase domain protein"/>
    <property type="match status" value="1"/>
</dbReference>
<keyword evidence="4" id="KW-1133">Transmembrane helix</keyword>